<evidence type="ECO:0000313" key="2">
    <source>
        <dbReference type="EMBL" id="KAF0719006.1"/>
    </source>
</evidence>
<dbReference type="AlphaFoldDB" id="A0A6G0W315"/>
<dbReference type="Pfam" id="PF05699">
    <property type="entry name" value="Dimer_Tnp_hAT"/>
    <property type="match status" value="1"/>
</dbReference>
<organism evidence="2 3">
    <name type="scientific">Aphis craccivora</name>
    <name type="common">Cowpea aphid</name>
    <dbReference type="NCBI Taxonomy" id="307492"/>
    <lineage>
        <taxon>Eukaryota</taxon>
        <taxon>Metazoa</taxon>
        <taxon>Ecdysozoa</taxon>
        <taxon>Arthropoda</taxon>
        <taxon>Hexapoda</taxon>
        <taxon>Insecta</taxon>
        <taxon>Pterygota</taxon>
        <taxon>Neoptera</taxon>
        <taxon>Paraneoptera</taxon>
        <taxon>Hemiptera</taxon>
        <taxon>Sternorrhyncha</taxon>
        <taxon>Aphidomorpha</taxon>
        <taxon>Aphidoidea</taxon>
        <taxon>Aphididae</taxon>
        <taxon>Aphidini</taxon>
        <taxon>Aphis</taxon>
        <taxon>Aphis</taxon>
    </lineage>
</organism>
<dbReference type="PANTHER" id="PTHR45749">
    <property type="match status" value="1"/>
</dbReference>
<proteinExistence type="predicted"/>
<dbReference type="PANTHER" id="PTHR45749:SF23">
    <property type="entry name" value="ZINC FINGER MYM-TYPE PROTEIN 1-LIKE"/>
    <property type="match status" value="1"/>
</dbReference>
<dbReference type="InterPro" id="IPR008906">
    <property type="entry name" value="HATC_C_dom"/>
</dbReference>
<dbReference type="OrthoDB" id="6599302at2759"/>
<reference evidence="2 3" key="1">
    <citation type="submission" date="2019-08" db="EMBL/GenBank/DDBJ databases">
        <title>Whole genome of Aphis craccivora.</title>
        <authorList>
            <person name="Voronova N.V."/>
            <person name="Shulinski R.S."/>
            <person name="Bandarenka Y.V."/>
            <person name="Zhorov D.G."/>
            <person name="Warner D."/>
        </authorList>
    </citation>
    <scope>NUCLEOTIDE SEQUENCE [LARGE SCALE GENOMIC DNA]</scope>
    <source>
        <strain evidence="2">180601</strain>
        <tissue evidence="2">Whole Body</tissue>
    </source>
</reference>
<keyword evidence="3" id="KW-1185">Reference proteome</keyword>
<sequence>MFLCTPATNCSLEKSFSTLRRLKTYLKSVMNNDRLSALAVLNIESELTSSINYDNIIKEFAQSQSRKKN</sequence>
<dbReference type="GO" id="GO:0046983">
    <property type="term" value="F:protein dimerization activity"/>
    <property type="evidence" value="ECO:0007669"/>
    <property type="project" value="InterPro"/>
</dbReference>
<protein>
    <submittedName>
        <fullName evidence="2">Zinc finger MYM-type protein 1-like</fullName>
    </submittedName>
</protein>
<dbReference type="Proteomes" id="UP000478052">
    <property type="component" value="Unassembled WGS sequence"/>
</dbReference>
<comment type="caution">
    <text evidence="2">The sequence shown here is derived from an EMBL/GenBank/DDBJ whole genome shotgun (WGS) entry which is preliminary data.</text>
</comment>
<name>A0A6G0W315_APHCR</name>
<accession>A0A6G0W315</accession>
<dbReference type="EMBL" id="VUJU01009611">
    <property type="protein sequence ID" value="KAF0719006.1"/>
    <property type="molecule type" value="Genomic_DNA"/>
</dbReference>
<gene>
    <name evidence="2" type="ORF">FWK35_00018500</name>
</gene>
<evidence type="ECO:0000313" key="3">
    <source>
        <dbReference type="Proteomes" id="UP000478052"/>
    </source>
</evidence>
<feature type="domain" description="HAT C-terminal dimerisation" evidence="1">
    <location>
        <begin position="2"/>
        <end position="47"/>
    </location>
</feature>
<evidence type="ECO:0000259" key="1">
    <source>
        <dbReference type="Pfam" id="PF05699"/>
    </source>
</evidence>